<keyword evidence="3" id="KW-1185">Reference proteome</keyword>
<dbReference type="SUPFAM" id="SSF53448">
    <property type="entry name" value="Nucleotide-diphospho-sugar transferases"/>
    <property type="match status" value="1"/>
</dbReference>
<gene>
    <name evidence="2" type="ORF">HII31_08544</name>
</gene>
<organism evidence="2 3">
    <name type="scientific">Pseudocercospora fuligena</name>
    <dbReference type="NCBI Taxonomy" id="685502"/>
    <lineage>
        <taxon>Eukaryota</taxon>
        <taxon>Fungi</taxon>
        <taxon>Dikarya</taxon>
        <taxon>Ascomycota</taxon>
        <taxon>Pezizomycotina</taxon>
        <taxon>Dothideomycetes</taxon>
        <taxon>Dothideomycetidae</taxon>
        <taxon>Mycosphaerellales</taxon>
        <taxon>Mycosphaerellaceae</taxon>
        <taxon>Pseudocercospora</taxon>
    </lineage>
</organism>
<evidence type="ECO:0000256" key="1">
    <source>
        <dbReference type="SAM" id="Phobius"/>
    </source>
</evidence>
<comment type="caution">
    <text evidence="2">The sequence shown here is derived from an EMBL/GenBank/DDBJ whole genome shotgun (WGS) entry which is preliminary data.</text>
</comment>
<dbReference type="InterPro" id="IPR050587">
    <property type="entry name" value="GNT1/Glycosyltrans_8"/>
</dbReference>
<keyword evidence="1" id="KW-0472">Membrane</keyword>
<feature type="transmembrane region" description="Helical" evidence="1">
    <location>
        <begin position="46"/>
        <end position="68"/>
    </location>
</feature>
<evidence type="ECO:0000313" key="3">
    <source>
        <dbReference type="Proteomes" id="UP000660729"/>
    </source>
</evidence>
<dbReference type="AlphaFoldDB" id="A0A8H6VFB2"/>
<dbReference type="InterPro" id="IPR029044">
    <property type="entry name" value="Nucleotide-diphossugar_trans"/>
</dbReference>
<dbReference type="PANTHER" id="PTHR11183">
    <property type="entry name" value="GLYCOGENIN SUBFAMILY MEMBER"/>
    <property type="match status" value="1"/>
</dbReference>
<sequence length="399" mass="45865">LSLHLSSLFNAFDSLILFPTALLSPKMMGHLRSPSSMSHRSGRRRWNCAYLVLTVIITLVFFVAVIPLPKDYQDPRDAFIHDVTEHIPQSIRPAVNINAAQLSKTASKHAYATFLASSAGEQDDENISQDKYFVATRILAYQILHAPETRTRSKIPFIVLVNQGVSEAKRERLRRDGAIIWEAEPVDPKWITTSISTWQAVLTKLRLWELTQFERICFLDGDTVLTRSIDDVFDDPAVSTKQTGTKESAIREDEAQQPRQYVFAGVPEMMTVQVKRDLAAIDLADSVLSLGFFVFEPSVELLAYYISLTETPGRFEPELPEQNLLNYAHRPQGNMPWIHLDTKWNMHYPSVQDLEGGVATLHEKWWEPVYTDLGPYLESWRWRMEGFYEARDLFMKWRD</sequence>
<reference evidence="2" key="1">
    <citation type="submission" date="2020-04" db="EMBL/GenBank/DDBJ databases">
        <title>Draft genome resource of the tomato pathogen Pseudocercospora fuligena.</title>
        <authorList>
            <person name="Zaccaron A."/>
        </authorList>
    </citation>
    <scope>NUCLEOTIDE SEQUENCE</scope>
    <source>
        <strain evidence="2">PF001</strain>
    </source>
</reference>
<keyword evidence="1" id="KW-0812">Transmembrane</keyword>
<protein>
    <recommendedName>
        <fullName evidence="4">Glycosyltransferase family 8 protein</fullName>
    </recommendedName>
</protein>
<dbReference type="EMBL" id="JABCIY010000175">
    <property type="protein sequence ID" value="KAF7190213.1"/>
    <property type="molecule type" value="Genomic_DNA"/>
</dbReference>
<accession>A0A8H6VFB2</accession>
<name>A0A8H6VFB2_9PEZI</name>
<dbReference type="Proteomes" id="UP000660729">
    <property type="component" value="Unassembled WGS sequence"/>
</dbReference>
<evidence type="ECO:0008006" key="4">
    <source>
        <dbReference type="Google" id="ProtNLM"/>
    </source>
</evidence>
<dbReference type="Gene3D" id="3.90.550.10">
    <property type="entry name" value="Spore Coat Polysaccharide Biosynthesis Protein SpsA, Chain A"/>
    <property type="match status" value="1"/>
</dbReference>
<dbReference type="OrthoDB" id="2014201at2759"/>
<evidence type="ECO:0000313" key="2">
    <source>
        <dbReference type="EMBL" id="KAF7190213.1"/>
    </source>
</evidence>
<proteinExistence type="predicted"/>
<feature type="non-terminal residue" evidence="2">
    <location>
        <position position="399"/>
    </location>
</feature>
<keyword evidence="1" id="KW-1133">Transmembrane helix</keyword>